<dbReference type="EMBL" id="KL584829">
    <property type="protein sequence ID" value="KEQ64281.1"/>
    <property type="molecule type" value="Genomic_DNA"/>
</dbReference>
<dbReference type="GeneID" id="63921267"/>
<evidence type="ECO:0000256" key="1">
    <source>
        <dbReference type="ARBA" id="ARBA00007398"/>
    </source>
</evidence>
<evidence type="ECO:0000313" key="5">
    <source>
        <dbReference type="Proteomes" id="UP000030672"/>
    </source>
</evidence>
<dbReference type="Gene3D" id="3.40.50.1010">
    <property type="entry name" value="5'-nuclease"/>
    <property type="match status" value="1"/>
</dbReference>
<feature type="compositionally biased region" description="Basic residues" evidence="2">
    <location>
        <begin position="568"/>
        <end position="577"/>
    </location>
</feature>
<name>A0A074WPA7_AURM1</name>
<dbReference type="CDD" id="cd18675">
    <property type="entry name" value="PIN_SpAst1-like"/>
    <property type="match status" value="1"/>
</dbReference>
<dbReference type="SUPFAM" id="SSF88723">
    <property type="entry name" value="PIN domain-like"/>
    <property type="match status" value="1"/>
</dbReference>
<dbReference type="InterPro" id="IPR029060">
    <property type="entry name" value="PIN-like_dom_sf"/>
</dbReference>
<dbReference type="InterPro" id="IPR039436">
    <property type="entry name" value="Asteroid_dom"/>
</dbReference>
<comment type="similarity">
    <text evidence="1">Belongs to the asteroid family.</text>
</comment>
<reference evidence="4 5" key="1">
    <citation type="journal article" date="2014" name="BMC Genomics">
        <title>Genome sequencing of four Aureobasidium pullulans varieties: biotechnological potential, stress tolerance, and description of new species.</title>
        <authorList>
            <person name="Gostin Ar C."/>
            <person name="Ohm R.A."/>
            <person name="Kogej T."/>
            <person name="Sonjak S."/>
            <person name="Turk M."/>
            <person name="Zajc J."/>
            <person name="Zalar P."/>
            <person name="Grube M."/>
            <person name="Sun H."/>
            <person name="Han J."/>
            <person name="Sharma A."/>
            <person name="Chiniquy J."/>
            <person name="Ngan C.Y."/>
            <person name="Lipzen A."/>
            <person name="Barry K."/>
            <person name="Grigoriev I.V."/>
            <person name="Gunde-Cimerman N."/>
        </authorList>
    </citation>
    <scope>NUCLEOTIDE SEQUENCE [LARGE SCALE GENOMIC DNA]</scope>
    <source>
        <strain evidence="4 5">CBS 110374</strain>
    </source>
</reference>
<feature type="domain" description="Asteroid" evidence="3">
    <location>
        <begin position="151"/>
        <end position="400"/>
    </location>
</feature>
<gene>
    <name evidence="4" type="ORF">M437DRAFT_83221</name>
</gene>
<feature type="compositionally biased region" description="Polar residues" evidence="2">
    <location>
        <begin position="594"/>
        <end position="603"/>
    </location>
</feature>
<accession>A0A074WPA7</accession>
<evidence type="ECO:0000313" key="4">
    <source>
        <dbReference type="EMBL" id="KEQ64281.1"/>
    </source>
</evidence>
<dbReference type="RefSeq" id="XP_040881304.1">
    <property type="nucleotide sequence ID" value="XM_041027894.1"/>
</dbReference>
<evidence type="ECO:0000256" key="2">
    <source>
        <dbReference type="SAM" id="MobiDB-lite"/>
    </source>
</evidence>
<evidence type="ECO:0000259" key="3">
    <source>
        <dbReference type="Pfam" id="PF12813"/>
    </source>
</evidence>
<dbReference type="Proteomes" id="UP000030672">
    <property type="component" value="Unassembled WGS sequence"/>
</dbReference>
<protein>
    <recommendedName>
        <fullName evidence="3">Asteroid domain-containing protein</fullName>
    </recommendedName>
</protein>
<feature type="region of interest" description="Disordered" evidence="2">
    <location>
        <begin position="560"/>
        <end position="603"/>
    </location>
</feature>
<dbReference type="InterPro" id="IPR026832">
    <property type="entry name" value="Asteroid"/>
</dbReference>
<dbReference type="PANTHER" id="PTHR15665:SF1">
    <property type="entry name" value="PROTEIN ASTEROID HOMOLOG 1"/>
    <property type="match status" value="1"/>
</dbReference>
<dbReference type="PANTHER" id="PTHR15665">
    <property type="entry name" value="ASTEROID PROTEIN"/>
    <property type="match status" value="1"/>
</dbReference>
<dbReference type="AlphaFoldDB" id="A0A074WPA7"/>
<organism evidence="4 5">
    <name type="scientific">Aureobasidium melanogenum (strain CBS 110374)</name>
    <name type="common">Aureobasidium pullulans var. melanogenum</name>
    <dbReference type="NCBI Taxonomy" id="1043003"/>
    <lineage>
        <taxon>Eukaryota</taxon>
        <taxon>Fungi</taxon>
        <taxon>Dikarya</taxon>
        <taxon>Ascomycota</taxon>
        <taxon>Pezizomycotina</taxon>
        <taxon>Dothideomycetes</taxon>
        <taxon>Dothideomycetidae</taxon>
        <taxon>Dothideales</taxon>
        <taxon>Saccotheciaceae</taxon>
        <taxon>Aureobasidium</taxon>
    </lineage>
</organism>
<sequence length="603" mass="66781">MGIPHLTHSLSPYGDKVVLPQNPANHENAIIDGPSLAYHVFYVCIARRTSARNAFEATPTYQELGQAAVNWLEQIEQYGLKIKSVFFDGLLPLSKQSTRLSRLQSYANQLVTFKALNKEDLPSRMDIVQSSKFDVLTAVVSSNRLKALPAPPFLVPAVIEMLLESRFSSLVSVIPGEADAYCADAARKYGGVIFTSDSDLLVHDLGESGKVILFRDLETIHLPSRGKCLKTQEYHPAAIAKRFELPNLVKLAFFMAQDHHKSLTENTRLAAKNTPMSAGFAEFAEEYGSLPKLSKLAMTRSMNETKTVEALSRLDPRISEIVHLVRVKEVQEAPSDLQDSENLNMYLPFIIDDPTRTSAWRSDVSIRAQAYSLLHVLNSSVTQVTEFERKGTRVAGTVVELDTTTDPSTMLEDCLKALQQDLAQHSSLSRAARWRAVAMKLVCQSNLDNDKPPPLSSDISRLVTGSREGVLSWSFIHASGQMQASLYSLRMLSQISTIVHNLLEGTSQEILSPLQKLITLLHDLPSLRELLDEKTSKVDGEAEAARAAVLSTLQSLGITQDTAETSTKKKKKRKKKGEHTGDRTPPGVAWRSKNMFSNLAQKD</sequence>
<dbReference type="STRING" id="1043003.A0A074WPA7"/>
<keyword evidence="5" id="KW-1185">Reference proteome</keyword>
<dbReference type="HOGENOM" id="CLU_016461_1_0_1"/>
<dbReference type="Pfam" id="PF12813">
    <property type="entry name" value="XPG_I_2"/>
    <property type="match status" value="1"/>
</dbReference>
<proteinExistence type="inferred from homology"/>